<dbReference type="PROSITE" id="PS51296">
    <property type="entry name" value="RIESKE"/>
    <property type="match status" value="1"/>
</dbReference>
<dbReference type="GO" id="GO:0019133">
    <property type="term" value="F:choline monooxygenase activity"/>
    <property type="evidence" value="ECO:0007669"/>
    <property type="project" value="UniProtKB-EC"/>
</dbReference>
<dbReference type="InterPro" id="IPR036922">
    <property type="entry name" value="Rieske_2Fe-2S_sf"/>
</dbReference>
<accession>A0A3E2H5K6</accession>
<evidence type="ECO:0000313" key="14">
    <source>
        <dbReference type="EMBL" id="RFU28649.1"/>
    </source>
</evidence>
<keyword evidence="9" id="KW-0560">Oxidoreductase</keyword>
<evidence type="ECO:0000256" key="6">
    <source>
        <dbReference type="ARBA" id="ARBA00014931"/>
    </source>
</evidence>
<dbReference type="InterPro" id="IPR017941">
    <property type="entry name" value="Rieske_2Fe-2S"/>
</dbReference>
<comment type="similarity">
    <text evidence="4">Belongs to the choline monooxygenase family.</text>
</comment>
<evidence type="ECO:0000256" key="4">
    <source>
        <dbReference type="ARBA" id="ARBA00010848"/>
    </source>
</evidence>
<protein>
    <recommendedName>
        <fullName evidence="6">Choline monooxygenase, chloroplastic</fullName>
        <ecNumber evidence="5">1.14.15.7</ecNumber>
    </recommendedName>
</protein>
<dbReference type="InterPro" id="IPR015879">
    <property type="entry name" value="Ring_hydroxy_dOase_asu_C_dom"/>
</dbReference>
<dbReference type="PANTHER" id="PTHR43756">
    <property type="entry name" value="CHOLINE MONOOXYGENASE, CHLOROPLASTIC"/>
    <property type="match status" value="1"/>
</dbReference>
<dbReference type="AlphaFoldDB" id="A0A3E2H5K6"/>
<evidence type="ECO:0000256" key="9">
    <source>
        <dbReference type="ARBA" id="ARBA00023002"/>
    </source>
</evidence>
<organism evidence="14 15">
    <name type="scientific">Scytalidium lignicola</name>
    <name type="common">Hyphomycete</name>
    <dbReference type="NCBI Taxonomy" id="5539"/>
    <lineage>
        <taxon>Eukaryota</taxon>
        <taxon>Fungi</taxon>
        <taxon>Dikarya</taxon>
        <taxon>Ascomycota</taxon>
        <taxon>Pezizomycotina</taxon>
        <taxon>Leotiomycetes</taxon>
        <taxon>Leotiomycetes incertae sedis</taxon>
        <taxon>Scytalidium</taxon>
    </lineage>
</organism>
<dbReference type="GO" id="GO:0005506">
    <property type="term" value="F:iron ion binding"/>
    <property type="evidence" value="ECO:0007669"/>
    <property type="project" value="InterPro"/>
</dbReference>
<evidence type="ECO:0000313" key="15">
    <source>
        <dbReference type="Proteomes" id="UP000258309"/>
    </source>
</evidence>
<dbReference type="Gene3D" id="3.90.380.10">
    <property type="entry name" value="Naphthalene 1,2-dioxygenase Alpha Subunit, Chain A, domain 1"/>
    <property type="match status" value="3"/>
</dbReference>
<feature type="non-terminal residue" evidence="14">
    <location>
        <position position="377"/>
    </location>
</feature>
<dbReference type="GO" id="GO:0051537">
    <property type="term" value="F:2 iron, 2 sulfur cluster binding"/>
    <property type="evidence" value="ECO:0007669"/>
    <property type="project" value="UniProtKB-KW"/>
</dbReference>
<dbReference type="Pfam" id="PF00355">
    <property type="entry name" value="Rieske"/>
    <property type="match status" value="1"/>
</dbReference>
<evidence type="ECO:0000256" key="8">
    <source>
        <dbReference type="ARBA" id="ARBA00022723"/>
    </source>
</evidence>
<sequence length="377" mass="43398">MTSVDSKSYLANGGYLQKGTEVNLRETDLQKDVQDLLPSRWYRDEKIFQLERRAIFSRCWHIASFTGRFQKPGDYLTLNMFGWPFFLIKDKTGQINAFHNVCRHRGHPVTTKESGSTTVLACRFHGWTYLPTGDLHQAREYMNLPGFDPAEHSLFRIHTHVTSQGFIFINFDASSTPEISFVDQFGDDFDPTPKSETGKAIGDEYHLFPKEGWEYDHTWESASAGTKFNWKTFADGFQECYHCQTGHPTTLPKDFCLKDYYLRQGIGASRHFLPPSDSRIGESYITWLYPIGAIIFSENLLFIARYNANGALDTSYQSETYRRADVKKPSAEYDHWMEHDIAYWRFVEIEDVQLAEAAQKGFNNGILGKGRLHPVQG</sequence>
<dbReference type="EC" id="1.14.15.7" evidence="5"/>
<dbReference type="CDD" id="cd03469">
    <property type="entry name" value="Rieske_RO_Alpha_N"/>
    <property type="match status" value="1"/>
</dbReference>
<evidence type="ECO:0000256" key="10">
    <source>
        <dbReference type="ARBA" id="ARBA00023004"/>
    </source>
</evidence>
<evidence type="ECO:0000256" key="1">
    <source>
        <dbReference type="ARBA" id="ARBA00001962"/>
    </source>
</evidence>
<dbReference type="Proteomes" id="UP000258309">
    <property type="component" value="Unassembled WGS sequence"/>
</dbReference>
<keyword evidence="7" id="KW-0001">2Fe-2S</keyword>
<dbReference type="PANTHER" id="PTHR43756:SF5">
    <property type="entry name" value="CHOLINE MONOOXYGENASE, CHLOROPLASTIC"/>
    <property type="match status" value="1"/>
</dbReference>
<dbReference type="SUPFAM" id="SSF50022">
    <property type="entry name" value="ISP domain"/>
    <property type="match status" value="1"/>
</dbReference>
<dbReference type="InterPro" id="IPR001663">
    <property type="entry name" value="Rng_hydr_dOase-A"/>
</dbReference>
<evidence type="ECO:0000256" key="7">
    <source>
        <dbReference type="ARBA" id="ARBA00022714"/>
    </source>
</evidence>
<evidence type="ECO:0000256" key="12">
    <source>
        <dbReference type="ARBA" id="ARBA00049097"/>
    </source>
</evidence>
<evidence type="ECO:0000256" key="3">
    <source>
        <dbReference type="ARBA" id="ARBA00004866"/>
    </source>
</evidence>
<evidence type="ECO:0000256" key="11">
    <source>
        <dbReference type="ARBA" id="ARBA00023014"/>
    </source>
</evidence>
<dbReference type="Gene3D" id="2.102.10.10">
    <property type="entry name" value="Rieske [2Fe-2S] iron-sulphur domain"/>
    <property type="match status" value="1"/>
</dbReference>
<gene>
    <name evidence="14" type="ORF">B7463_g7676</name>
</gene>
<comment type="catalytic activity">
    <reaction evidence="12">
        <text>choline + 2 reduced [2Fe-2S]-[ferredoxin] + O2 + 2 H(+) = betaine aldehyde hydrate + 2 oxidized [2Fe-2S]-[ferredoxin] + H2O</text>
        <dbReference type="Rhea" id="RHEA:17769"/>
        <dbReference type="Rhea" id="RHEA-COMP:10000"/>
        <dbReference type="Rhea" id="RHEA-COMP:10001"/>
        <dbReference type="ChEBI" id="CHEBI:15354"/>
        <dbReference type="ChEBI" id="CHEBI:15377"/>
        <dbReference type="ChEBI" id="CHEBI:15378"/>
        <dbReference type="ChEBI" id="CHEBI:15379"/>
        <dbReference type="ChEBI" id="CHEBI:15870"/>
        <dbReference type="ChEBI" id="CHEBI:33737"/>
        <dbReference type="ChEBI" id="CHEBI:33738"/>
        <dbReference type="EC" id="1.14.15.7"/>
    </reaction>
</comment>
<keyword evidence="8" id="KW-0479">Metal-binding</keyword>
<dbReference type="STRING" id="5539.A0A3E2H5K6"/>
<evidence type="ECO:0000256" key="2">
    <source>
        <dbReference type="ARBA" id="ARBA00002149"/>
    </source>
</evidence>
<comment type="function">
    <text evidence="2">Catalyzes the first step of the osmoprotectant glycine betaine synthesis.</text>
</comment>
<keyword evidence="10" id="KW-0408">Iron</keyword>
<comment type="caution">
    <text evidence="14">The sequence shown here is derived from an EMBL/GenBank/DDBJ whole genome shotgun (WGS) entry which is preliminary data.</text>
</comment>
<dbReference type="UniPathway" id="UPA00529">
    <property type="reaction ID" value="UER00430"/>
</dbReference>
<dbReference type="EMBL" id="NCSJ02000155">
    <property type="protein sequence ID" value="RFU28649.1"/>
    <property type="molecule type" value="Genomic_DNA"/>
</dbReference>
<name>A0A3E2H5K6_SCYLI</name>
<keyword evidence="15" id="KW-1185">Reference proteome</keyword>
<keyword evidence="11" id="KW-0411">Iron-sulfur</keyword>
<comment type="cofactor">
    <cofactor evidence="1">
        <name>Fe cation</name>
        <dbReference type="ChEBI" id="CHEBI:24875"/>
    </cofactor>
</comment>
<reference evidence="14 15" key="1">
    <citation type="submission" date="2018-05" db="EMBL/GenBank/DDBJ databases">
        <title>Draft genome sequence of Scytalidium lignicola DSM 105466, a ubiquitous saprotrophic fungus.</title>
        <authorList>
            <person name="Buettner E."/>
            <person name="Gebauer A.M."/>
            <person name="Hofrichter M."/>
            <person name="Liers C."/>
            <person name="Kellner H."/>
        </authorList>
    </citation>
    <scope>NUCLEOTIDE SEQUENCE [LARGE SCALE GENOMIC DNA]</scope>
    <source>
        <strain evidence="14 15">DSM 105466</strain>
    </source>
</reference>
<dbReference type="OMA" id="DGFQECY"/>
<evidence type="ECO:0000259" key="13">
    <source>
        <dbReference type="PROSITE" id="PS51296"/>
    </source>
</evidence>
<dbReference type="SUPFAM" id="SSF55961">
    <property type="entry name" value="Bet v1-like"/>
    <property type="match status" value="1"/>
</dbReference>
<feature type="domain" description="Rieske" evidence="13">
    <location>
        <begin position="71"/>
        <end position="168"/>
    </location>
</feature>
<dbReference type="GO" id="GO:0019285">
    <property type="term" value="P:glycine betaine biosynthetic process from choline"/>
    <property type="evidence" value="ECO:0007669"/>
    <property type="project" value="UniProtKB-UniPathway"/>
</dbReference>
<feature type="non-terminal residue" evidence="14">
    <location>
        <position position="1"/>
    </location>
</feature>
<dbReference type="OrthoDB" id="426882at2759"/>
<dbReference type="Pfam" id="PF00848">
    <property type="entry name" value="Ring_hydroxyl_A"/>
    <property type="match status" value="1"/>
</dbReference>
<proteinExistence type="inferred from homology"/>
<evidence type="ECO:0000256" key="5">
    <source>
        <dbReference type="ARBA" id="ARBA00012763"/>
    </source>
</evidence>
<dbReference type="PRINTS" id="PR00090">
    <property type="entry name" value="RNGDIOXGNASE"/>
</dbReference>
<dbReference type="CDD" id="cd00680">
    <property type="entry name" value="RHO_alpha_C"/>
    <property type="match status" value="1"/>
</dbReference>
<comment type="pathway">
    <text evidence="3">Amine and polyamine biosynthesis; betaine biosynthesis via choline pathway; betaine aldehyde from choline (monooxygenase route): step 1/1.</text>
</comment>